<keyword evidence="2" id="KW-1015">Disulfide bond</keyword>
<dbReference type="GO" id="GO:0005739">
    <property type="term" value="C:mitochondrion"/>
    <property type="evidence" value="ECO:0007669"/>
    <property type="project" value="TreeGrafter"/>
</dbReference>
<proteinExistence type="predicted"/>
<dbReference type="PROSITE" id="PS00195">
    <property type="entry name" value="GLUTAREDOXIN_1"/>
    <property type="match status" value="1"/>
</dbReference>
<dbReference type="Pfam" id="PF00462">
    <property type="entry name" value="Glutaredoxin"/>
    <property type="match status" value="1"/>
</dbReference>
<dbReference type="SUPFAM" id="SSF52833">
    <property type="entry name" value="Thioredoxin-like"/>
    <property type="match status" value="1"/>
</dbReference>
<dbReference type="InterPro" id="IPR002109">
    <property type="entry name" value="Glutaredoxin"/>
</dbReference>
<comment type="caution">
    <text evidence="5">The sequence shown here is derived from an EMBL/GenBank/DDBJ whole genome shotgun (WGS) entry which is preliminary data.</text>
</comment>
<evidence type="ECO:0000313" key="6">
    <source>
        <dbReference type="Proteomes" id="UP001196413"/>
    </source>
</evidence>
<dbReference type="PROSITE" id="PS51354">
    <property type="entry name" value="GLUTAREDOXIN_2"/>
    <property type="match status" value="1"/>
</dbReference>
<evidence type="ECO:0000259" key="4">
    <source>
        <dbReference type="Pfam" id="PF00462"/>
    </source>
</evidence>
<keyword evidence="6" id="KW-1185">Reference proteome</keyword>
<dbReference type="PRINTS" id="PR00160">
    <property type="entry name" value="GLUTAREDOXIN"/>
</dbReference>
<dbReference type="InterPro" id="IPR011767">
    <property type="entry name" value="GLR_AS"/>
</dbReference>
<dbReference type="AlphaFoldDB" id="A0AAD5RB03"/>
<sequence>MGSSPAKPVLSEESKLIHNEVHRHPVVMYTKNHCPYCIKAKDELNNDGIIFVERNINEDSITNSHIKGLVELTRCRTVPQIFVCGRFIGGYTEMHALRPDLVKMIEQCSNDGVTYKPGIDTVASRI</sequence>
<dbReference type="Proteomes" id="UP001196413">
    <property type="component" value="Unassembled WGS sequence"/>
</dbReference>
<name>A0AAD5RB03_PARTN</name>
<evidence type="ECO:0000256" key="2">
    <source>
        <dbReference type="ARBA" id="ARBA00023157"/>
    </source>
</evidence>
<dbReference type="InterPro" id="IPR014025">
    <property type="entry name" value="Glutaredoxin_subgr"/>
</dbReference>
<keyword evidence="3" id="KW-0676">Redox-active center</keyword>
<organism evidence="5 6">
    <name type="scientific">Parelaphostrongylus tenuis</name>
    <name type="common">Meningeal worm</name>
    <dbReference type="NCBI Taxonomy" id="148309"/>
    <lineage>
        <taxon>Eukaryota</taxon>
        <taxon>Metazoa</taxon>
        <taxon>Ecdysozoa</taxon>
        <taxon>Nematoda</taxon>
        <taxon>Chromadorea</taxon>
        <taxon>Rhabditida</taxon>
        <taxon>Rhabditina</taxon>
        <taxon>Rhabditomorpha</taxon>
        <taxon>Strongyloidea</taxon>
        <taxon>Metastrongylidae</taxon>
        <taxon>Parelaphostrongylus</taxon>
    </lineage>
</organism>
<dbReference type="InterPro" id="IPR036249">
    <property type="entry name" value="Thioredoxin-like_sf"/>
</dbReference>
<reference evidence="5" key="1">
    <citation type="submission" date="2021-06" db="EMBL/GenBank/DDBJ databases">
        <title>Parelaphostrongylus tenuis whole genome reference sequence.</title>
        <authorList>
            <person name="Garwood T.J."/>
            <person name="Larsen P.A."/>
            <person name="Fountain-Jones N.M."/>
            <person name="Garbe J.R."/>
            <person name="Macchietto M.G."/>
            <person name="Kania S.A."/>
            <person name="Gerhold R.W."/>
            <person name="Richards J.E."/>
            <person name="Wolf T.M."/>
        </authorList>
    </citation>
    <scope>NUCLEOTIDE SEQUENCE</scope>
    <source>
        <strain evidence="5">MNPRO001-30</strain>
        <tissue evidence="5">Meninges</tissue>
    </source>
</reference>
<dbReference type="EMBL" id="JAHQIW010007164">
    <property type="protein sequence ID" value="KAJ1372633.1"/>
    <property type="molecule type" value="Genomic_DNA"/>
</dbReference>
<evidence type="ECO:0000256" key="3">
    <source>
        <dbReference type="ARBA" id="ARBA00023284"/>
    </source>
</evidence>
<feature type="domain" description="Glutaredoxin" evidence="4">
    <location>
        <begin position="26"/>
        <end position="88"/>
    </location>
</feature>
<dbReference type="CDD" id="cd02066">
    <property type="entry name" value="GRX_family"/>
    <property type="match status" value="1"/>
</dbReference>
<dbReference type="GO" id="GO:0015035">
    <property type="term" value="F:protein-disulfide reductase activity"/>
    <property type="evidence" value="ECO:0007669"/>
    <property type="project" value="TreeGrafter"/>
</dbReference>
<evidence type="ECO:0000313" key="5">
    <source>
        <dbReference type="EMBL" id="KAJ1372633.1"/>
    </source>
</evidence>
<gene>
    <name evidence="5" type="primary">GLRX-22</name>
    <name evidence="5" type="ORF">KIN20_034834</name>
</gene>
<dbReference type="PANTHER" id="PTHR46679:SF3">
    <property type="entry name" value="GLUTAREDOXIN DOMAIN-CONTAINING PROTEIN"/>
    <property type="match status" value="1"/>
</dbReference>
<accession>A0AAD5RB03</accession>
<protein>
    <submittedName>
        <fullName evidence="5">Glutaredoxin</fullName>
    </submittedName>
</protein>
<dbReference type="Gene3D" id="3.40.30.10">
    <property type="entry name" value="Glutaredoxin"/>
    <property type="match status" value="1"/>
</dbReference>
<evidence type="ECO:0000256" key="1">
    <source>
        <dbReference type="ARBA" id="ARBA00002549"/>
    </source>
</evidence>
<dbReference type="PANTHER" id="PTHR46679">
    <property type="match status" value="1"/>
</dbReference>
<comment type="function">
    <text evidence="1">Has a glutathione-disulfide oxidoreductase activity in the presence of NADPH and glutathione reductase. Reduces low molecular weight disulfides and proteins.</text>
</comment>